<feature type="transmembrane region" description="Helical" evidence="3">
    <location>
        <begin position="282"/>
        <end position="301"/>
    </location>
</feature>
<dbReference type="PANTHER" id="PTHR11360">
    <property type="entry name" value="MONOCARBOXYLATE TRANSPORTER"/>
    <property type="match status" value="1"/>
</dbReference>
<feature type="transmembrane region" description="Helical" evidence="3">
    <location>
        <begin position="114"/>
        <end position="147"/>
    </location>
</feature>
<comment type="similarity">
    <text evidence="2">Belongs to the major facilitator superfamily. Monocarboxylate porter (TC 2.A.1.13) family.</text>
</comment>
<dbReference type="GO" id="GO:0016020">
    <property type="term" value="C:membrane"/>
    <property type="evidence" value="ECO:0007669"/>
    <property type="project" value="UniProtKB-SubCell"/>
</dbReference>
<protein>
    <submittedName>
        <fullName evidence="5">Transporter MCH4</fullName>
    </submittedName>
</protein>
<feature type="transmembrane region" description="Helical" evidence="3">
    <location>
        <begin position="43"/>
        <end position="62"/>
    </location>
</feature>
<accession>A0A194UPQ6</accession>
<gene>
    <name evidence="5" type="ORF">VP1G_00966</name>
</gene>
<comment type="subcellular location">
    <subcellularLocation>
        <location evidence="1">Membrane</location>
        <topology evidence="1">Multi-pass membrane protein</topology>
    </subcellularLocation>
</comment>
<evidence type="ECO:0000313" key="5">
    <source>
        <dbReference type="EMBL" id="KUI53623.1"/>
    </source>
</evidence>
<evidence type="ECO:0000256" key="3">
    <source>
        <dbReference type="SAM" id="Phobius"/>
    </source>
</evidence>
<reference evidence="6" key="1">
    <citation type="submission" date="2014-12" db="EMBL/GenBank/DDBJ databases">
        <title>Genome Sequence of Valsa Canker Pathogens Uncovers a Specific Adaption of Colonization on Woody Bark.</title>
        <authorList>
            <person name="Yin Z."/>
            <person name="Liu H."/>
            <person name="Gao X."/>
            <person name="Li Z."/>
            <person name="Song N."/>
            <person name="Ke X."/>
            <person name="Dai Q."/>
            <person name="Wu Y."/>
            <person name="Sun Y."/>
            <person name="Xu J.-R."/>
            <person name="Kang Z.K."/>
            <person name="Wang L."/>
            <person name="Huang L."/>
        </authorList>
    </citation>
    <scope>NUCLEOTIDE SEQUENCE [LARGE SCALE GENOMIC DNA]</scope>
    <source>
        <strain evidence="6">SXYL134</strain>
    </source>
</reference>
<dbReference type="InterPro" id="IPR020846">
    <property type="entry name" value="MFS_dom"/>
</dbReference>
<keyword evidence="3" id="KW-0812">Transmembrane</keyword>
<evidence type="ECO:0000313" key="6">
    <source>
        <dbReference type="Proteomes" id="UP000078576"/>
    </source>
</evidence>
<dbReference type="PANTHER" id="PTHR11360:SF230">
    <property type="entry name" value="MONOCARBOXYLATE TRANSPORTER, PUTATIVE (AFU_ORTHOLOGUE AFUA_2G12790)-RELATED"/>
    <property type="match status" value="1"/>
</dbReference>
<dbReference type="InterPro" id="IPR050327">
    <property type="entry name" value="Proton-linked_MCT"/>
</dbReference>
<dbReference type="PROSITE" id="PS50850">
    <property type="entry name" value="MFS"/>
    <property type="match status" value="1"/>
</dbReference>
<dbReference type="SUPFAM" id="SSF103473">
    <property type="entry name" value="MFS general substrate transporter"/>
    <property type="match status" value="1"/>
</dbReference>
<feature type="transmembrane region" description="Helical" evidence="3">
    <location>
        <begin position="191"/>
        <end position="211"/>
    </location>
</feature>
<sequence>MAECTQYWHFMLVVGIWGGTGAGILSTIGVAVIGKWFVRRRGLAMGIAICGSSIGGIVMPLMLRKLLPSLGWVWSIRILGFLITAVLIAGSICLNHPLPEQPSEESEQHRRRKVALNFMALTSGPFTFVTIGISALEFAIFGVFGLLPTYATMANFPASTGYVLVAIANGASTCGRLLPGLAGDYFGHFNVLLFMVLCATIFTGAILVPYGTNSLEALYAFAGLWGFSSGSFTSLTPVCMGKTCETKDYGRYFGTMYFFVSFLILLAVPMGGQMLSSFGTRALAELYVGIVIVGGIAFLIARQLLHGKKGLDIRAKI</sequence>
<evidence type="ECO:0000259" key="4">
    <source>
        <dbReference type="PROSITE" id="PS50850"/>
    </source>
</evidence>
<dbReference type="OrthoDB" id="6499973at2759"/>
<keyword evidence="6" id="KW-1185">Reference proteome</keyword>
<feature type="transmembrane region" description="Helical" evidence="3">
    <location>
        <begin position="252"/>
        <end position="270"/>
    </location>
</feature>
<proteinExistence type="inferred from homology"/>
<name>A0A194UPQ6_CYTMA</name>
<feature type="transmembrane region" description="Helical" evidence="3">
    <location>
        <begin position="217"/>
        <end position="240"/>
    </location>
</feature>
<dbReference type="Proteomes" id="UP000078576">
    <property type="component" value="Unassembled WGS sequence"/>
</dbReference>
<dbReference type="EMBL" id="KN714669">
    <property type="protein sequence ID" value="KUI53623.1"/>
    <property type="molecule type" value="Genomic_DNA"/>
</dbReference>
<dbReference type="InterPro" id="IPR011701">
    <property type="entry name" value="MFS"/>
</dbReference>
<dbReference type="GO" id="GO:0022857">
    <property type="term" value="F:transmembrane transporter activity"/>
    <property type="evidence" value="ECO:0007669"/>
    <property type="project" value="InterPro"/>
</dbReference>
<feature type="transmembrane region" description="Helical" evidence="3">
    <location>
        <begin position="6"/>
        <end position="31"/>
    </location>
</feature>
<dbReference type="AlphaFoldDB" id="A0A194UPQ6"/>
<dbReference type="InterPro" id="IPR036259">
    <property type="entry name" value="MFS_trans_sf"/>
</dbReference>
<feature type="transmembrane region" description="Helical" evidence="3">
    <location>
        <begin position="159"/>
        <end position="179"/>
    </location>
</feature>
<keyword evidence="3" id="KW-1133">Transmembrane helix</keyword>
<dbReference type="Gene3D" id="1.20.1250.20">
    <property type="entry name" value="MFS general substrate transporter like domains"/>
    <property type="match status" value="1"/>
</dbReference>
<feature type="domain" description="Major facilitator superfamily (MFS) profile" evidence="4">
    <location>
        <begin position="1"/>
        <end position="306"/>
    </location>
</feature>
<keyword evidence="3" id="KW-0472">Membrane</keyword>
<feature type="transmembrane region" description="Helical" evidence="3">
    <location>
        <begin position="74"/>
        <end position="94"/>
    </location>
</feature>
<organism evidence="5 6">
    <name type="scientific">Cytospora mali</name>
    <name type="common">Apple Valsa canker fungus</name>
    <name type="synonym">Valsa mali</name>
    <dbReference type="NCBI Taxonomy" id="578113"/>
    <lineage>
        <taxon>Eukaryota</taxon>
        <taxon>Fungi</taxon>
        <taxon>Dikarya</taxon>
        <taxon>Ascomycota</taxon>
        <taxon>Pezizomycotina</taxon>
        <taxon>Sordariomycetes</taxon>
        <taxon>Sordariomycetidae</taxon>
        <taxon>Diaporthales</taxon>
        <taxon>Cytosporaceae</taxon>
        <taxon>Cytospora</taxon>
    </lineage>
</organism>
<evidence type="ECO:0000256" key="2">
    <source>
        <dbReference type="ARBA" id="ARBA00006727"/>
    </source>
</evidence>
<dbReference type="Pfam" id="PF07690">
    <property type="entry name" value="MFS_1"/>
    <property type="match status" value="1"/>
</dbReference>
<evidence type="ECO:0000256" key="1">
    <source>
        <dbReference type="ARBA" id="ARBA00004141"/>
    </source>
</evidence>